<dbReference type="PANTHER" id="PTHR33408">
    <property type="entry name" value="TRANSPOSASE"/>
    <property type="match status" value="1"/>
</dbReference>
<dbReference type="EMBL" id="JAMPLM010000018">
    <property type="protein sequence ID" value="MEP1060407.1"/>
    <property type="molecule type" value="Genomic_DNA"/>
</dbReference>
<dbReference type="InterPro" id="IPR025668">
    <property type="entry name" value="Tnp_DDE_dom"/>
</dbReference>
<gene>
    <name evidence="2" type="ORF">NDI38_18380</name>
</gene>
<proteinExistence type="predicted"/>
<feature type="non-terminal residue" evidence="2">
    <location>
        <position position="1"/>
    </location>
</feature>
<evidence type="ECO:0000259" key="1">
    <source>
        <dbReference type="Pfam" id="PF13751"/>
    </source>
</evidence>
<dbReference type="RefSeq" id="WP_190452331.1">
    <property type="nucleotide sequence ID" value="NZ_JAMPLM010000018.1"/>
</dbReference>
<dbReference type="Pfam" id="PF13751">
    <property type="entry name" value="DDE_Tnp_1_6"/>
    <property type="match status" value="1"/>
</dbReference>
<accession>A0ABV0KMQ3</accession>
<evidence type="ECO:0000313" key="3">
    <source>
        <dbReference type="Proteomes" id="UP001476950"/>
    </source>
</evidence>
<sequence length="211" mass="23824">AKGLLPAEHLVDTAYVDSPLLLHSEPRYGLTLIGPMRPNVSWQANVDGSYDLSKFRINWKAQKVTCPQGKKSRSWSEGKDMADRQVFHVKFATKDCHQCAQRALCTRCESAPRHLMIRPQQEHKALAAIRRQQQTKKWKKQYDKRAGIEGTLATGIQVLGLRQTRYVGLAKTHLQHILTALAMNLARIVAWLKAEPLPKLRVSRFAALAPA</sequence>
<name>A0ABV0KMQ3_9CYAN</name>
<organism evidence="2 3">
    <name type="scientific">Stenomitos frigidus AS-A4</name>
    <dbReference type="NCBI Taxonomy" id="2933935"/>
    <lineage>
        <taxon>Bacteria</taxon>
        <taxon>Bacillati</taxon>
        <taxon>Cyanobacteriota</taxon>
        <taxon>Cyanophyceae</taxon>
        <taxon>Leptolyngbyales</taxon>
        <taxon>Leptolyngbyaceae</taxon>
        <taxon>Stenomitos</taxon>
    </lineage>
</organism>
<dbReference type="PANTHER" id="PTHR33408:SF2">
    <property type="entry name" value="TRANSPOSASE DDE DOMAIN-CONTAINING PROTEIN"/>
    <property type="match status" value="1"/>
</dbReference>
<protein>
    <submittedName>
        <fullName evidence="2">Transposase</fullName>
    </submittedName>
</protein>
<comment type="caution">
    <text evidence="2">The sequence shown here is derived from an EMBL/GenBank/DDBJ whole genome shotgun (WGS) entry which is preliminary data.</text>
</comment>
<dbReference type="Proteomes" id="UP001476950">
    <property type="component" value="Unassembled WGS sequence"/>
</dbReference>
<evidence type="ECO:0000313" key="2">
    <source>
        <dbReference type="EMBL" id="MEP1060407.1"/>
    </source>
</evidence>
<keyword evidence="3" id="KW-1185">Reference proteome</keyword>
<reference evidence="2 3" key="1">
    <citation type="submission" date="2022-04" db="EMBL/GenBank/DDBJ databases">
        <title>Positive selection, recombination, and allopatry shape intraspecific diversity of widespread and dominant cyanobacteria.</title>
        <authorList>
            <person name="Wei J."/>
            <person name="Shu W."/>
            <person name="Hu C."/>
        </authorList>
    </citation>
    <scope>NUCLEOTIDE SEQUENCE [LARGE SCALE GENOMIC DNA]</scope>
    <source>
        <strain evidence="2 3">AS-A4</strain>
    </source>
</reference>
<feature type="domain" description="Transposase DDE" evidence="1">
    <location>
        <begin position="65"/>
        <end position="188"/>
    </location>
</feature>